<gene>
    <name evidence="1" type="ORF">K7432_017819</name>
</gene>
<protein>
    <submittedName>
        <fullName evidence="1">Uncharacterized protein</fullName>
    </submittedName>
</protein>
<organism evidence="1 2">
    <name type="scientific">Basidiobolus ranarum</name>
    <dbReference type="NCBI Taxonomy" id="34480"/>
    <lineage>
        <taxon>Eukaryota</taxon>
        <taxon>Fungi</taxon>
        <taxon>Fungi incertae sedis</taxon>
        <taxon>Zoopagomycota</taxon>
        <taxon>Entomophthoromycotina</taxon>
        <taxon>Basidiobolomycetes</taxon>
        <taxon>Basidiobolales</taxon>
        <taxon>Basidiobolaceae</taxon>
        <taxon>Basidiobolus</taxon>
    </lineage>
</organism>
<dbReference type="Proteomes" id="UP001479436">
    <property type="component" value="Unassembled WGS sequence"/>
</dbReference>
<name>A0ABR2VJW4_9FUNG</name>
<accession>A0ABR2VJW4</accession>
<feature type="non-terminal residue" evidence="1">
    <location>
        <position position="1"/>
    </location>
</feature>
<evidence type="ECO:0000313" key="2">
    <source>
        <dbReference type="Proteomes" id="UP001479436"/>
    </source>
</evidence>
<reference evidence="1 2" key="1">
    <citation type="submission" date="2023-04" db="EMBL/GenBank/DDBJ databases">
        <title>Genome of Basidiobolus ranarum AG-B5.</title>
        <authorList>
            <person name="Stajich J.E."/>
            <person name="Carter-House D."/>
            <person name="Gryganskyi A."/>
        </authorList>
    </citation>
    <scope>NUCLEOTIDE SEQUENCE [LARGE SCALE GENOMIC DNA]</scope>
    <source>
        <strain evidence="1 2">AG-B5</strain>
    </source>
</reference>
<dbReference type="EMBL" id="JASJQH010011318">
    <property type="protein sequence ID" value="KAK9667473.1"/>
    <property type="molecule type" value="Genomic_DNA"/>
</dbReference>
<comment type="caution">
    <text evidence="1">The sequence shown here is derived from an EMBL/GenBank/DDBJ whole genome shotgun (WGS) entry which is preliminary data.</text>
</comment>
<sequence length="81" mass="8887">GGNRTYSSNTYHFFLSPSCHPWYLMACAVQPSDQLEDEGHYSQANSTSLSVFANCKVFRSSLAQILKSPVKPISIDSIAEG</sequence>
<proteinExistence type="predicted"/>
<keyword evidence="2" id="KW-1185">Reference proteome</keyword>
<evidence type="ECO:0000313" key="1">
    <source>
        <dbReference type="EMBL" id="KAK9667473.1"/>
    </source>
</evidence>